<dbReference type="Proteomes" id="UP001140502">
    <property type="component" value="Unassembled WGS sequence"/>
</dbReference>
<organism evidence="1 2">
    <name type="scientific">Fusarium piperis</name>
    <dbReference type="NCBI Taxonomy" id="1435070"/>
    <lineage>
        <taxon>Eukaryota</taxon>
        <taxon>Fungi</taxon>
        <taxon>Dikarya</taxon>
        <taxon>Ascomycota</taxon>
        <taxon>Pezizomycotina</taxon>
        <taxon>Sordariomycetes</taxon>
        <taxon>Hypocreomycetidae</taxon>
        <taxon>Hypocreales</taxon>
        <taxon>Nectriaceae</taxon>
        <taxon>Fusarium</taxon>
        <taxon>Fusarium solani species complex</taxon>
    </lineage>
</organism>
<gene>
    <name evidence="1" type="ORF">N0V84_012725</name>
</gene>
<protein>
    <submittedName>
        <fullName evidence="1">Uncharacterized protein</fullName>
    </submittedName>
</protein>
<sequence length="274" mass="31173">MNFNFGGWKDSRAVYSHAFRCEYRTLFGELEKVCGSYYASMLQSATGCGEMQDSRSIMRYDLPAALSSNGTDLLQDGRVIDNEARSLLRSLYPLLLAPWFDRYSARNLNGFREGWKASRIRQDRSNRKAIRALSQKDKLNAWLSSSLCLMDPEVTDFQVLSDGRYVYLFRQGASVAKASPNPYTTDNEAGKPPVDGNLLCERFTLVGTTLSQPLEARYQRSRQKQIPLNDQDTLRAKDIIDNNFYEPTHSLRFVQDLAYGRFAVLRAPTVINDS</sequence>
<dbReference type="EMBL" id="JAPEUR010000768">
    <property type="protein sequence ID" value="KAJ4307448.1"/>
    <property type="molecule type" value="Genomic_DNA"/>
</dbReference>
<dbReference type="OrthoDB" id="3366897at2759"/>
<proteinExistence type="predicted"/>
<reference evidence="1" key="1">
    <citation type="submission" date="2022-10" db="EMBL/GenBank/DDBJ databases">
        <title>Tapping the CABI collections for fungal endophytes: first genome assemblies for Collariella, Neodidymelliopsis, Ascochyta clinopodiicola, Didymella pomorum, Didymosphaeria variabile, Neocosmospora piperis and Neocucurbitaria cava.</title>
        <authorList>
            <person name="Hill R."/>
        </authorList>
    </citation>
    <scope>NUCLEOTIDE SEQUENCE</scope>
    <source>
        <strain evidence="1">IMI 366586</strain>
    </source>
</reference>
<name>A0A9W8T8S2_9HYPO</name>
<comment type="caution">
    <text evidence="1">The sequence shown here is derived from an EMBL/GenBank/DDBJ whole genome shotgun (WGS) entry which is preliminary data.</text>
</comment>
<accession>A0A9W8T8S2</accession>
<feature type="non-terminal residue" evidence="1">
    <location>
        <position position="274"/>
    </location>
</feature>
<dbReference type="AlphaFoldDB" id="A0A9W8T8S2"/>
<evidence type="ECO:0000313" key="1">
    <source>
        <dbReference type="EMBL" id="KAJ4307448.1"/>
    </source>
</evidence>
<keyword evidence="2" id="KW-1185">Reference proteome</keyword>
<evidence type="ECO:0000313" key="2">
    <source>
        <dbReference type="Proteomes" id="UP001140502"/>
    </source>
</evidence>